<sequence length="26" mass="3250">MLYHPLWVFPVSRDLSFPIFVIDFYF</sequence>
<name>A0A2P2NA95_RHIMU</name>
<evidence type="ECO:0000313" key="1">
    <source>
        <dbReference type="EMBL" id="MBX39394.1"/>
    </source>
</evidence>
<dbReference type="EMBL" id="GGEC01058910">
    <property type="protein sequence ID" value="MBX39394.1"/>
    <property type="molecule type" value="Transcribed_RNA"/>
</dbReference>
<accession>A0A2P2NA95</accession>
<dbReference type="AlphaFoldDB" id="A0A2P2NA95"/>
<protein>
    <submittedName>
        <fullName evidence="1">Uncharacterized protein</fullName>
    </submittedName>
</protein>
<reference evidence="1" key="1">
    <citation type="submission" date="2018-02" db="EMBL/GenBank/DDBJ databases">
        <title>Rhizophora mucronata_Transcriptome.</title>
        <authorList>
            <person name="Meera S.P."/>
            <person name="Sreeshan A."/>
            <person name="Augustine A."/>
        </authorList>
    </citation>
    <scope>NUCLEOTIDE SEQUENCE</scope>
    <source>
        <tissue evidence="1">Leaf</tissue>
    </source>
</reference>
<proteinExistence type="predicted"/>
<organism evidence="1">
    <name type="scientific">Rhizophora mucronata</name>
    <name type="common">Asiatic mangrove</name>
    <dbReference type="NCBI Taxonomy" id="61149"/>
    <lineage>
        <taxon>Eukaryota</taxon>
        <taxon>Viridiplantae</taxon>
        <taxon>Streptophyta</taxon>
        <taxon>Embryophyta</taxon>
        <taxon>Tracheophyta</taxon>
        <taxon>Spermatophyta</taxon>
        <taxon>Magnoliopsida</taxon>
        <taxon>eudicotyledons</taxon>
        <taxon>Gunneridae</taxon>
        <taxon>Pentapetalae</taxon>
        <taxon>rosids</taxon>
        <taxon>fabids</taxon>
        <taxon>Malpighiales</taxon>
        <taxon>Rhizophoraceae</taxon>
        <taxon>Rhizophora</taxon>
    </lineage>
</organism>